<dbReference type="AlphaFoldDB" id="A0A0A9D9Q3"/>
<name>A0A0A9D9Q3_ARUDO</name>
<sequence length="128" mass="15145">MWMDLCRFQLPTQMFQRFRPLPCLACSCCHEVSRICIRLRCHLRLCRSSRRFTSTQSLPRPLSKSRRCLQFLPHHRMCYTAGIYQTLGSVMIWLASLRWWWFFLGGWVQGRSISRDMLTGTPPGVSML</sequence>
<accession>A0A0A9D9Q3</accession>
<reference evidence="1" key="2">
    <citation type="journal article" date="2015" name="Data Brief">
        <title>Shoot transcriptome of the giant reed, Arundo donax.</title>
        <authorList>
            <person name="Barrero R.A."/>
            <person name="Guerrero F.D."/>
            <person name="Moolhuijzen P."/>
            <person name="Goolsby J.A."/>
            <person name="Tidwell J."/>
            <person name="Bellgard S.E."/>
            <person name="Bellgard M.I."/>
        </authorList>
    </citation>
    <scope>NUCLEOTIDE SEQUENCE</scope>
    <source>
        <tissue evidence="1">Shoot tissue taken approximately 20 cm above the soil surface</tissue>
    </source>
</reference>
<reference evidence="1" key="1">
    <citation type="submission" date="2014-09" db="EMBL/GenBank/DDBJ databases">
        <authorList>
            <person name="Magalhaes I.L.F."/>
            <person name="Oliveira U."/>
            <person name="Santos F.R."/>
            <person name="Vidigal T.H.D.A."/>
            <person name="Brescovit A.D."/>
            <person name="Santos A.J."/>
        </authorList>
    </citation>
    <scope>NUCLEOTIDE SEQUENCE</scope>
    <source>
        <tissue evidence="1">Shoot tissue taken approximately 20 cm above the soil surface</tissue>
    </source>
</reference>
<dbReference type="EMBL" id="GBRH01213374">
    <property type="protein sequence ID" value="JAD84521.1"/>
    <property type="molecule type" value="Transcribed_RNA"/>
</dbReference>
<organism evidence="1">
    <name type="scientific">Arundo donax</name>
    <name type="common">Giant reed</name>
    <name type="synonym">Donax arundinaceus</name>
    <dbReference type="NCBI Taxonomy" id="35708"/>
    <lineage>
        <taxon>Eukaryota</taxon>
        <taxon>Viridiplantae</taxon>
        <taxon>Streptophyta</taxon>
        <taxon>Embryophyta</taxon>
        <taxon>Tracheophyta</taxon>
        <taxon>Spermatophyta</taxon>
        <taxon>Magnoliopsida</taxon>
        <taxon>Liliopsida</taxon>
        <taxon>Poales</taxon>
        <taxon>Poaceae</taxon>
        <taxon>PACMAD clade</taxon>
        <taxon>Arundinoideae</taxon>
        <taxon>Arundineae</taxon>
        <taxon>Arundo</taxon>
    </lineage>
</organism>
<proteinExistence type="predicted"/>
<protein>
    <submittedName>
        <fullName evidence="1">Uncharacterized protein</fullName>
    </submittedName>
</protein>
<evidence type="ECO:0000313" key="1">
    <source>
        <dbReference type="EMBL" id="JAD84521.1"/>
    </source>
</evidence>